<organism evidence="2 3">
    <name type="scientific">Subdoligranulum variabile</name>
    <dbReference type="NCBI Taxonomy" id="214851"/>
    <lineage>
        <taxon>Bacteria</taxon>
        <taxon>Bacillati</taxon>
        <taxon>Bacillota</taxon>
        <taxon>Clostridia</taxon>
        <taxon>Eubacteriales</taxon>
        <taxon>Oscillospiraceae</taxon>
        <taxon>Subdoligranulum</taxon>
    </lineage>
</organism>
<proteinExistence type="predicted"/>
<dbReference type="Proteomes" id="UP000782880">
    <property type="component" value="Unassembled WGS sequence"/>
</dbReference>
<accession>A0A921IL77</accession>
<feature type="domain" description="DUF4368" evidence="1">
    <location>
        <begin position="48"/>
        <end position="112"/>
    </location>
</feature>
<reference evidence="2" key="2">
    <citation type="submission" date="2021-09" db="EMBL/GenBank/DDBJ databases">
        <authorList>
            <person name="Gilroy R."/>
        </authorList>
    </citation>
    <scope>NUCLEOTIDE SEQUENCE</scope>
    <source>
        <strain evidence="2">ChiBcec21-2208</strain>
    </source>
</reference>
<feature type="non-terminal residue" evidence="2">
    <location>
        <position position="1"/>
    </location>
</feature>
<name>A0A921IL77_9FIRM</name>
<evidence type="ECO:0000313" key="3">
    <source>
        <dbReference type="Proteomes" id="UP000782880"/>
    </source>
</evidence>
<dbReference type="InterPro" id="IPR025378">
    <property type="entry name" value="DUF4368"/>
</dbReference>
<evidence type="ECO:0000259" key="1">
    <source>
        <dbReference type="Pfam" id="PF14287"/>
    </source>
</evidence>
<reference evidence="2" key="1">
    <citation type="journal article" date="2021" name="PeerJ">
        <title>Extensive microbial diversity within the chicken gut microbiome revealed by metagenomics and culture.</title>
        <authorList>
            <person name="Gilroy R."/>
            <person name="Ravi A."/>
            <person name="Getino M."/>
            <person name="Pursley I."/>
            <person name="Horton D.L."/>
            <person name="Alikhan N.F."/>
            <person name="Baker D."/>
            <person name="Gharbi K."/>
            <person name="Hall N."/>
            <person name="Watson M."/>
            <person name="Adriaenssens E.M."/>
            <person name="Foster-Nyarko E."/>
            <person name="Jarju S."/>
            <person name="Secka A."/>
            <person name="Antonio M."/>
            <person name="Oren A."/>
            <person name="Chaudhuri R.R."/>
            <person name="La Ragione R."/>
            <person name="Hildebrand F."/>
            <person name="Pallen M.J."/>
        </authorList>
    </citation>
    <scope>NUCLEOTIDE SEQUENCE</scope>
    <source>
        <strain evidence="2">ChiBcec21-2208</strain>
    </source>
</reference>
<gene>
    <name evidence="2" type="ORF">K8V20_09605</name>
</gene>
<dbReference type="Pfam" id="PF14287">
    <property type="entry name" value="DUF4368"/>
    <property type="match status" value="1"/>
</dbReference>
<dbReference type="AlphaFoldDB" id="A0A921IL77"/>
<evidence type="ECO:0000313" key="2">
    <source>
        <dbReference type="EMBL" id="HJG28879.1"/>
    </source>
</evidence>
<comment type="caution">
    <text evidence="2">The sequence shown here is derived from an EMBL/GenBank/DDBJ whole genome shotgun (WGS) entry which is preliminary data.</text>
</comment>
<dbReference type="EMBL" id="DYVE01000249">
    <property type="protein sequence ID" value="HJG28879.1"/>
    <property type="molecule type" value="Genomic_DNA"/>
</dbReference>
<sequence>ELDRIFKRIYEDDVNGTISHERFLKLSAEYEAEQKELTEFVYAEQNAVHIFEQDKADFDNFAAVIRKYVGVKELTPTIVNEFVKKIIVHAPDKSSGHRRQKVQIVWNFIGEVNLPNDSQVIERQRKGRTA</sequence>
<protein>
    <submittedName>
        <fullName evidence="2">DUF4368 domain-containing protein</fullName>
    </submittedName>
</protein>